<dbReference type="EMBL" id="JANAVB010009398">
    <property type="protein sequence ID" value="KAJ6840572.1"/>
    <property type="molecule type" value="Genomic_DNA"/>
</dbReference>
<sequence>MGRRKMKTAHVFSFAVGFLLLFSFFLLLHVNNHLSSSSPSTIMDVVDTNKFASVHHRHTLTNSLLREHQHAATSPPRQSPPFSHSVLFPDWQVLVLSPAALVVDDHHHDDLSCVFHNGAASAARLAGTIPSSGRPAFLCTLPNSVRRLRPFYTPRLVRLGKILSRTEDAPPAASLMARWNRLAYESLSTARDVLVFAKGVNRPSVSRPAAELRCVFVDADGKTVAETDVTSSAQEVFRCPHPPDIIITTSDVRVSIRVLGEEESTISTVATYKPPPSLPASKTSTSTLCASTMVYNATKFLPEWIKYHSSVGVDKFVLYDNGSEDDLQSAAARLRDAGGYDVDVVYWPWPKTQEAAFSHAAAAHRDACAWMAFVDVDEFVFSPAWSGSDAPDRTLLGSLLPKNRTGPVGQVSIHCHEFGPSGRLAHPRGGVTQGYTCRTRAEKRHKSIVRPDAVDESLANSIHHFALDRSGKWETDWLRPGRAVVNHYKFQAWDEFRVKFRRRASSYVSDWTDRTNPGSNDRTPGLGFHPVEPEGWAGRFCEVNDTGLRDVTRRWFGGVGPGAKMEWEEE</sequence>
<keyword evidence="6" id="KW-1133">Transmembrane helix</keyword>
<keyword evidence="5" id="KW-0812">Transmembrane</keyword>
<dbReference type="EC" id="2.4.1.-" evidence="8"/>
<dbReference type="SUPFAM" id="SSF53448">
    <property type="entry name" value="Nucleotide-diphospho-sugar transferases"/>
    <property type="match status" value="1"/>
</dbReference>
<evidence type="ECO:0000256" key="2">
    <source>
        <dbReference type="ARBA" id="ARBA00007647"/>
    </source>
</evidence>
<dbReference type="GO" id="GO:0016757">
    <property type="term" value="F:glycosyltransferase activity"/>
    <property type="evidence" value="ECO:0007669"/>
    <property type="project" value="UniProtKB-UniRule"/>
</dbReference>
<dbReference type="InterPro" id="IPR029044">
    <property type="entry name" value="Nucleotide-diphossugar_trans"/>
</dbReference>
<reference evidence="9" key="1">
    <citation type="journal article" date="2023" name="GigaByte">
        <title>Genome assembly of the bearded iris, Iris pallida Lam.</title>
        <authorList>
            <person name="Bruccoleri R.E."/>
            <person name="Oakeley E.J."/>
            <person name="Faust A.M.E."/>
            <person name="Altorfer M."/>
            <person name="Dessus-Babus S."/>
            <person name="Burckhardt D."/>
            <person name="Oertli M."/>
            <person name="Naumann U."/>
            <person name="Petersen F."/>
            <person name="Wong J."/>
        </authorList>
    </citation>
    <scope>NUCLEOTIDE SEQUENCE</scope>
    <source>
        <strain evidence="9">GSM-AAB239-AS_SAM_17_03QT</strain>
    </source>
</reference>
<reference evidence="9" key="2">
    <citation type="submission" date="2023-04" db="EMBL/GenBank/DDBJ databases">
        <authorList>
            <person name="Bruccoleri R.E."/>
            <person name="Oakeley E.J."/>
            <person name="Faust A.-M."/>
            <person name="Dessus-Babus S."/>
            <person name="Altorfer M."/>
            <person name="Burckhardt D."/>
            <person name="Oertli M."/>
            <person name="Naumann U."/>
            <person name="Petersen F."/>
            <person name="Wong J."/>
        </authorList>
    </citation>
    <scope>NUCLEOTIDE SEQUENCE</scope>
    <source>
        <strain evidence="9">GSM-AAB239-AS_SAM_17_03QT</strain>
        <tissue evidence="9">Leaf</tissue>
    </source>
</reference>
<keyword evidence="4 8" id="KW-0808">Transferase</keyword>
<comment type="subcellular location">
    <subcellularLocation>
        <location evidence="1">Membrane</location>
        <topology evidence="1">Single-pass membrane protein</topology>
    </subcellularLocation>
</comment>
<dbReference type="PANTHER" id="PTHR21461:SF69">
    <property type="entry name" value="GLYCOSYLTRANSFERASE FAMILY 92 PROTEIN"/>
    <property type="match status" value="1"/>
</dbReference>
<evidence type="ECO:0000313" key="10">
    <source>
        <dbReference type="Proteomes" id="UP001140949"/>
    </source>
</evidence>
<comment type="caution">
    <text evidence="9">The sequence shown here is derived from an EMBL/GenBank/DDBJ whole genome shotgun (WGS) entry which is preliminary data.</text>
</comment>
<dbReference type="AlphaFoldDB" id="A0AAX6HIM2"/>
<keyword evidence="3 8" id="KW-0328">Glycosyltransferase</keyword>
<dbReference type="InterPro" id="IPR008166">
    <property type="entry name" value="Glyco_transf_92"/>
</dbReference>
<organism evidence="9 10">
    <name type="scientific">Iris pallida</name>
    <name type="common">Sweet iris</name>
    <dbReference type="NCBI Taxonomy" id="29817"/>
    <lineage>
        <taxon>Eukaryota</taxon>
        <taxon>Viridiplantae</taxon>
        <taxon>Streptophyta</taxon>
        <taxon>Embryophyta</taxon>
        <taxon>Tracheophyta</taxon>
        <taxon>Spermatophyta</taxon>
        <taxon>Magnoliopsida</taxon>
        <taxon>Liliopsida</taxon>
        <taxon>Asparagales</taxon>
        <taxon>Iridaceae</taxon>
        <taxon>Iridoideae</taxon>
        <taxon>Irideae</taxon>
        <taxon>Iris</taxon>
    </lineage>
</organism>
<protein>
    <recommendedName>
        <fullName evidence="8">Glycosyltransferase family 92 protein</fullName>
        <ecNumber evidence="8">2.4.1.-</ecNumber>
    </recommendedName>
</protein>
<evidence type="ECO:0000256" key="6">
    <source>
        <dbReference type="ARBA" id="ARBA00022989"/>
    </source>
</evidence>
<keyword evidence="10" id="KW-1185">Reference proteome</keyword>
<proteinExistence type="inferred from homology"/>
<keyword evidence="7" id="KW-0472">Membrane</keyword>
<gene>
    <name evidence="9" type="ORF">M6B38_310280</name>
</gene>
<evidence type="ECO:0000256" key="4">
    <source>
        <dbReference type="ARBA" id="ARBA00022679"/>
    </source>
</evidence>
<dbReference type="Proteomes" id="UP001140949">
    <property type="component" value="Unassembled WGS sequence"/>
</dbReference>
<dbReference type="GO" id="GO:0005737">
    <property type="term" value="C:cytoplasm"/>
    <property type="evidence" value="ECO:0007669"/>
    <property type="project" value="TreeGrafter"/>
</dbReference>
<name>A0AAX6HIM2_IRIPA</name>
<dbReference type="PANTHER" id="PTHR21461">
    <property type="entry name" value="GLYCOSYLTRANSFERASE FAMILY 92 PROTEIN"/>
    <property type="match status" value="1"/>
</dbReference>
<accession>A0AAX6HIM2</accession>
<evidence type="ECO:0000256" key="1">
    <source>
        <dbReference type="ARBA" id="ARBA00004167"/>
    </source>
</evidence>
<evidence type="ECO:0000256" key="8">
    <source>
        <dbReference type="RuleBase" id="RU366017"/>
    </source>
</evidence>
<dbReference type="GO" id="GO:0016020">
    <property type="term" value="C:membrane"/>
    <property type="evidence" value="ECO:0007669"/>
    <property type="project" value="UniProtKB-SubCell"/>
</dbReference>
<evidence type="ECO:0000256" key="7">
    <source>
        <dbReference type="ARBA" id="ARBA00023136"/>
    </source>
</evidence>
<evidence type="ECO:0000256" key="3">
    <source>
        <dbReference type="ARBA" id="ARBA00022676"/>
    </source>
</evidence>
<dbReference type="Pfam" id="PF01697">
    <property type="entry name" value="Glyco_transf_92"/>
    <property type="match status" value="1"/>
</dbReference>
<evidence type="ECO:0000313" key="9">
    <source>
        <dbReference type="EMBL" id="KAJ6840572.1"/>
    </source>
</evidence>
<comment type="similarity">
    <text evidence="2 8">Belongs to the glycosyltransferase 92 family.</text>
</comment>
<evidence type="ECO:0000256" key="5">
    <source>
        <dbReference type="ARBA" id="ARBA00022692"/>
    </source>
</evidence>